<reference evidence="9" key="1">
    <citation type="submission" date="2020-05" db="EMBL/GenBank/DDBJ databases">
        <title>WGS assembly of Panicum virgatum.</title>
        <authorList>
            <person name="Lovell J.T."/>
            <person name="Jenkins J."/>
            <person name="Shu S."/>
            <person name="Juenger T.E."/>
            <person name="Schmutz J."/>
        </authorList>
    </citation>
    <scope>NUCLEOTIDE SEQUENCE</scope>
    <source>
        <strain evidence="9">AP13</strain>
    </source>
</reference>
<dbReference type="GO" id="GO:0005886">
    <property type="term" value="C:plasma membrane"/>
    <property type="evidence" value="ECO:0007669"/>
    <property type="project" value="TreeGrafter"/>
</dbReference>
<keyword evidence="6 7" id="KW-0472">Membrane</keyword>
<proteinExistence type="predicted"/>
<dbReference type="Proteomes" id="UP000823388">
    <property type="component" value="Chromosome 8N"/>
</dbReference>
<keyword evidence="10" id="KW-1185">Reference proteome</keyword>
<evidence type="ECO:0000259" key="8">
    <source>
        <dbReference type="Pfam" id="PF13962"/>
    </source>
</evidence>
<accession>A0A8T0P7C5</accession>
<feature type="domain" description="PGG" evidence="8">
    <location>
        <begin position="84"/>
        <end position="188"/>
    </location>
</feature>
<keyword evidence="5" id="KW-0040">ANK repeat</keyword>
<evidence type="ECO:0000256" key="2">
    <source>
        <dbReference type="ARBA" id="ARBA00022692"/>
    </source>
</evidence>
<comment type="caution">
    <text evidence="9">The sequence shown here is derived from an EMBL/GenBank/DDBJ whole genome shotgun (WGS) entry which is preliminary data.</text>
</comment>
<evidence type="ECO:0000313" key="10">
    <source>
        <dbReference type="Proteomes" id="UP000823388"/>
    </source>
</evidence>
<gene>
    <name evidence="9" type="ORF">PVAP13_8NG199500</name>
</gene>
<keyword evidence="3" id="KW-0677">Repeat</keyword>
<evidence type="ECO:0000256" key="6">
    <source>
        <dbReference type="ARBA" id="ARBA00023136"/>
    </source>
</evidence>
<evidence type="ECO:0000256" key="4">
    <source>
        <dbReference type="ARBA" id="ARBA00022989"/>
    </source>
</evidence>
<dbReference type="Pfam" id="PF13962">
    <property type="entry name" value="PGG"/>
    <property type="match status" value="1"/>
</dbReference>
<evidence type="ECO:0000256" key="3">
    <source>
        <dbReference type="ARBA" id="ARBA00022737"/>
    </source>
</evidence>
<feature type="transmembrane region" description="Helical" evidence="7">
    <location>
        <begin position="83"/>
        <end position="105"/>
    </location>
</feature>
<dbReference type="PANTHER" id="PTHR24186">
    <property type="entry name" value="PROTEIN PHOSPHATASE 1 REGULATORY SUBUNIT"/>
    <property type="match status" value="1"/>
</dbReference>
<dbReference type="InterPro" id="IPR026961">
    <property type="entry name" value="PGG_dom"/>
</dbReference>
<feature type="transmembrane region" description="Helical" evidence="7">
    <location>
        <begin position="195"/>
        <end position="215"/>
    </location>
</feature>
<dbReference type="EMBL" id="CM029052">
    <property type="protein sequence ID" value="KAG2556569.1"/>
    <property type="molecule type" value="Genomic_DNA"/>
</dbReference>
<evidence type="ECO:0000256" key="1">
    <source>
        <dbReference type="ARBA" id="ARBA00004141"/>
    </source>
</evidence>
<keyword evidence="2 7" id="KW-0812">Transmembrane</keyword>
<feature type="transmembrane region" description="Helical" evidence="7">
    <location>
        <begin position="125"/>
        <end position="150"/>
    </location>
</feature>
<organism evidence="9 10">
    <name type="scientific">Panicum virgatum</name>
    <name type="common">Blackwell switchgrass</name>
    <dbReference type="NCBI Taxonomy" id="38727"/>
    <lineage>
        <taxon>Eukaryota</taxon>
        <taxon>Viridiplantae</taxon>
        <taxon>Streptophyta</taxon>
        <taxon>Embryophyta</taxon>
        <taxon>Tracheophyta</taxon>
        <taxon>Spermatophyta</taxon>
        <taxon>Magnoliopsida</taxon>
        <taxon>Liliopsida</taxon>
        <taxon>Poales</taxon>
        <taxon>Poaceae</taxon>
        <taxon>PACMAD clade</taxon>
        <taxon>Panicoideae</taxon>
        <taxon>Panicodae</taxon>
        <taxon>Paniceae</taxon>
        <taxon>Panicinae</taxon>
        <taxon>Panicum</taxon>
        <taxon>Panicum sect. Hiantes</taxon>
    </lineage>
</organism>
<evidence type="ECO:0000256" key="7">
    <source>
        <dbReference type="SAM" id="Phobius"/>
    </source>
</evidence>
<dbReference type="AlphaFoldDB" id="A0A8T0P7C5"/>
<evidence type="ECO:0000256" key="5">
    <source>
        <dbReference type="ARBA" id="ARBA00023043"/>
    </source>
</evidence>
<protein>
    <recommendedName>
        <fullName evidence="8">PGG domain-containing protein</fullName>
    </recommendedName>
</protein>
<feature type="transmembrane region" description="Helical" evidence="7">
    <location>
        <begin position="171"/>
        <end position="189"/>
    </location>
</feature>
<sequence length="238" mass="26521">MVAALLLHQDIDVTVLNNINQAATWKLSGAYTNAKTLNWNEVSMLMLKADPQIETSIYNLLKEAKDKVTEISKKDIKSLTQTYTGNTSLVAILIATITFAAAFTLPGGYSIDAGNEGLPIMARKFAFQAFLISDTIAMCSSLVVAFVCIIARWEDLEFLLYYRSFTKKLMWFAYMATTTAFATGLYTVLAPHLQWLAIAVCVLTGLLPIVTKLLGEWPILKLRFRLGRTFKSELLDMV</sequence>
<dbReference type="PANTHER" id="PTHR24186:SF54">
    <property type="entry name" value="PGG DOMAIN-CONTAINING PROTEIN"/>
    <property type="match status" value="1"/>
</dbReference>
<comment type="subcellular location">
    <subcellularLocation>
        <location evidence="1">Membrane</location>
        <topology evidence="1">Multi-pass membrane protein</topology>
    </subcellularLocation>
</comment>
<evidence type="ECO:0000313" key="9">
    <source>
        <dbReference type="EMBL" id="KAG2556569.1"/>
    </source>
</evidence>
<keyword evidence="4 7" id="KW-1133">Transmembrane helix</keyword>
<name>A0A8T0P7C5_PANVG</name>